<dbReference type="GO" id="GO:0003723">
    <property type="term" value="F:RNA binding"/>
    <property type="evidence" value="ECO:0007669"/>
    <property type="project" value="InterPro"/>
</dbReference>
<dbReference type="InterPro" id="IPR029026">
    <property type="entry name" value="tRNA_m1G_MTases_N"/>
</dbReference>
<dbReference type="Pfam" id="PF00588">
    <property type="entry name" value="SpoU_methylase"/>
    <property type="match status" value="1"/>
</dbReference>
<reference evidence="6" key="1">
    <citation type="submission" date="2018-05" db="EMBL/GenBank/DDBJ databases">
        <authorList>
            <person name="Lanie J.A."/>
            <person name="Ng W.-L."/>
            <person name="Kazmierczak K.M."/>
            <person name="Andrzejewski T.M."/>
            <person name="Davidsen T.M."/>
            <person name="Wayne K.J."/>
            <person name="Tettelin H."/>
            <person name="Glass J.I."/>
            <person name="Rusch D."/>
            <person name="Podicherti R."/>
            <person name="Tsui H.-C.T."/>
            <person name="Winkler M.E."/>
        </authorList>
    </citation>
    <scope>NUCLEOTIDE SEQUENCE</scope>
</reference>
<protein>
    <recommendedName>
        <fullName evidence="5">tRNA/rRNA methyltransferase SpoU type domain-containing protein</fullName>
    </recommendedName>
</protein>
<name>A0A381MZC2_9ZZZZ</name>
<keyword evidence="4" id="KW-0949">S-adenosyl-L-methionine</keyword>
<dbReference type="EMBL" id="UINC01000023">
    <property type="protein sequence ID" value="SUZ47579.1"/>
    <property type="molecule type" value="Genomic_DNA"/>
</dbReference>
<dbReference type="Gene3D" id="1.10.8.590">
    <property type="match status" value="1"/>
</dbReference>
<dbReference type="FunFam" id="3.40.1280.10:FF:000006">
    <property type="entry name" value="Uncharacterized tRNA/rRNA methyltransferase HI_0380"/>
    <property type="match status" value="1"/>
</dbReference>
<dbReference type="Gene3D" id="3.40.1280.10">
    <property type="match status" value="1"/>
</dbReference>
<dbReference type="InterPro" id="IPR004384">
    <property type="entry name" value="RNA_MeTrfase_TrmJ/LasT"/>
</dbReference>
<dbReference type="PANTHER" id="PTHR42786:SF2">
    <property type="entry name" value="TRNA (CYTIDINE_URIDINE-2'-O-)-METHYLTRANSFERASE TRMJ"/>
    <property type="match status" value="1"/>
</dbReference>
<evidence type="ECO:0000256" key="1">
    <source>
        <dbReference type="ARBA" id="ARBA00007228"/>
    </source>
</evidence>
<dbReference type="GO" id="GO:0002128">
    <property type="term" value="P:tRNA nucleoside ribose methylation"/>
    <property type="evidence" value="ECO:0007669"/>
    <property type="project" value="TreeGrafter"/>
</dbReference>
<keyword evidence="3" id="KW-0808">Transferase</keyword>
<dbReference type="GO" id="GO:0008173">
    <property type="term" value="F:RNA methyltransferase activity"/>
    <property type="evidence" value="ECO:0007669"/>
    <property type="project" value="InterPro"/>
</dbReference>
<dbReference type="InterPro" id="IPR029028">
    <property type="entry name" value="Alpha/beta_knot_MTases"/>
</dbReference>
<dbReference type="CDD" id="cd18093">
    <property type="entry name" value="SpoU-like_TrmJ"/>
    <property type="match status" value="1"/>
</dbReference>
<evidence type="ECO:0000259" key="5">
    <source>
        <dbReference type="Pfam" id="PF00588"/>
    </source>
</evidence>
<evidence type="ECO:0000256" key="2">
    <source>
        <dbReference type="ARBA" id="ARBA00022603"/>
    </source>
</evidence>
<sequence length="249" mass="26952">MSDRGDNEIRIVLVEPSHPGNIGATARAMKTMGLTSLILVRPIRFPDPQADWRAAGAVDVLDAAIIVDDLSDAIGSCGLVVGTSTRTRRVPWPQINPETLARNLADGVAGGKPVAILFGRESSGLTNAELSKCQLHLQIPASPVYPSLNLAMAVQVVTYELYKTSSKGAEGLDWDRAPATAAEIGGFIDHLQRTLEQIGFYDPTAPKQAMTRLRRLFGRIQMDETEVAMLRGVLTHVERSVKKRGADDL</sequence>
<organism evidence="6">
    <name type="scientific">marine metagenome</name>
    <dbReference type="NCBI Taxonomy" id="408172"/>
    <lineage>
        <taxon>unclassified sequences</taxon>
        <taxon>metagenomes</taxon>
        <taxon>ecological metagenomes</taxon>
    </lineage>
</organism>
<dbReference type="AlphaFoldDB" id="A0A381MZC2"/>
<dbReference type="PANTHER" id="PTHR42786">
    <property type="entry name" value="TRNA/RRNA METHYLTRANSFERASE"/>
    <property type="match status" value="1"/>
</dbReference>
<feature type="domain" description="tRNA/rRNA methyltransferase SpoU type" evidence="5">
    <location>
        <begin position="9"/>
        <end position="159"/>
    </location>
</feature>
<evidence type="ECO:0000256" key="3">
    <source>
        <dbReference type="ARBA" id="ARBA00022679"/>
    </source>
</evidence>
<dbReference type="SUPFAM" id="SSF75217">
    <property type="entry name" value="alpha/beta knot"/>
    <property type="match status" value="1"/>
</dbReference>
<dbReference type="PIRSF" id="PIRSF004808">
    <property type="entry name" value="LasT"/>
    <property type="match status" value="1"/>
</dbReference>
<evidence type="ECO:0000313" key="6">
    <source>
        <dbReference type="EMBL" id="SUZ47579.1"/>
    </source>
</evidence>
<dbReference type="GO" id="GO:0005829">
    <property type="term" value="C:cytosol"/>
    <property type="evidence" value="ECO:0007669"/>
    <property type="project" value="TreeGrafter"/>
</dbReference>
<comment type="similarity">
    <text evidence="1">Belongs to the class IV-like SAM-binding methyltransferase superfamily. RNA methyltransferase TrmH family.</text>
</comment>
<proteinExistence type="inferred from homology"/>
<dbReference type="InterPro" id="IPR001537">
    <property type="entry name" value="SpoU_MeTrfase"/>
</dbReference>
<gene>
    <name evidence="6" type="ORF">METZ01_LOCUS433</name>
</gene>
<dbReference type="NCBIfam" id="TIGR00050">
    <property type="entry name" value="rRNA_methyl_1"/>
    <property type="match status" value="1"/>
</dbReference>
<accession>A0A381MZC2</accession>
<evidence type="ECO:0000256" key="4">
    <source>
        <dbReference type="ARBA" id="ARBA00022691"/>
    </source>
</evidence>
<keyword evidence="2" id="KW-0489">Methyltransferase</keyword>